<dbReference type="GO" id="GO:0016853">
    <property type="term" value="F:isomerase activity"/>
    <property type="evidence" value="ECO:0007669"/>
    <property type="project" value="UniProtKB-KW"/>
</dbReference>
<dbReference type="AlphaFoldDB" id="A0A662Z5Q0"/>
<dbReference type="OrthoDB" id="9813770at2"/>
<protein>
    <submittedName>
        <fullName evidence="1">Predicted dithiol-disulfide isomerase, DsbA family</fullName>
    </submittedName>
</protein>
<gene>
    <name evidence="1" type="ORF">SAMN05192557_1320</name>
</gene>
<dbReference type="Pfam" id="PF13743">
    <property type="entry name" value="Thioredoxin_5"/>
    <property type="match status" value="1"/>
</dbReference>
<dbReference type="RefSeq" id="WP_091475029.1">
    <property type="nucleotide sequence ID" value="NZ_FOIT01000003.1"/>
</dbReference>
<sequence>MKSEKLQDLFPLVETTDKSVEIFYFFDPFCEDCLRVEPIINKLMIEYRDYIILRKILSPSLKVLTKCQAQSSGDMDNIALAYKAAELQGQLKARNFLRFLLNRLAPNRSICTEDIIRSSARLAGLDLDVFIEDMQNDTVRALLKRDLSVYREMDIEENPSFVFFGGDVHEAGIKIEGTHPYYIFTHIVNGLIDFNINKRQLPTIFEYIEKFEIVSFAELQEVYGWRPGLLLKELNKMQMQRLITSFETDYGKYYKVHSN</sequence>
<dbReference type="Gene3D" id="3.40.30.10">
    <property type="entry name" value="Glutaredoxin"/>
    <property type="match status" value="1"/>
</dbReference>
<dbReference type="EMBL" id="FOIT01000003">
    <property type="protein sequence ID" value="SEW02800.1"/>
    <property type="molecule type" value="Genomic_DNA"/>
</dbReference>
<dbReference type="InterPro" id="IPR036249">
    <property type="entry name" value="Thioredoxin-like_sf"/>
</dbReference>
<evidence type="ECO:0000313" key="2">
    <source>
        <dbReference type="Proteomes" id="UP000243605"/>
    </source>
</evidence>
<keyword evidence="2" id="KW-1185">Reference proteome</keyword>
<organism evidence="1 2">
    <name type="scientific">Aliicoccus persicus</name>
    <dbReference type="NCBI Taxonomy" id="930138"/>
    <lineage>
        <taxon>Bacteria</taxon>
        <taxon>Bacillati</taxon>
        <taxon>Bacillota</taxon>
        <taxon>Bacilli</taxon>
        <taxon>Bacillales</taxon>
        <taxon>Staphylococcaceae</taxon>
        <taxon>Aliicoccus</taxon>
    </lineage>
</organism>
<keyword evidence="1" id="KW-0413">Isomerase</keyword>
<accession>A0A662Z5Q0</accession>
<evidence type="ECO:0000313" key="1">
    <source>
        <dbReference type="EMBL" id="SEW02800.1"/>
    </source>
</evidence>
<reference evidence="1 2" key="1">
    <citation type="submission" date="2016-10" db="EMBL/GenBank/DDBJ databases">
        <authorList>
            <person name="Varghese N."/>
            <person name="Submissions S."/>
        </authorList>
    </citation>
    <scope>NUCLEOTIDE SEQUENCE [LARGE SCALE GENOMIC DNA]</scope>
    <source>
        <strain evidence="1 2">IBRC-M10081</strain>
    </source>
</reference>
<proteinExistence type="predicted"/>
<name>A0A662Z5Q0_9STAP</name>
<dbReference type="Proteomes" id="UP000243605">
    <property type="component" value="Unassembled WGS sequence"/>
</dbReference>
<dbReference type="SUPFAM" id="SSF52833">
    <property type="entry name" value="Thioredoxin-like"/>
    <property type="match status" value="1"/>
</dbReference>